<dbReference type="NCBIfam" id="TIGR00453">
    <property type="entry name" value="ispD"/>
    <property type="match status" value="1"/>
</dbReference>
<dbReference type="PROSITE" id="PS01295">
    <property type="entry name" value="ISPD"/>
    <property type="match status" value="1"/>
</dbReference>
<evidence type="ECO:0000256" key="5">
    <source>
        <dbReference type="ARBA" id="ARBA00022695"/>
    </source>
</evidence>
<keyword evidence="6 7" id="KW-0414">Isoprene biosynthesis</keyword>
<accession>A0ABT1JKF1</accession>
<dbReference type="PANTHER" id="PTHR32125:SF4">
    <property type="entry name" value="2-C-METHYL-D-ERYTHRITOL 4-PHOSPHATE CYTIDYLYLTRANSFERASE, CHLOROPLASTIC"/>
    <property type="match status" value="1"/>
</dbReference>
<comment type="similarity">
    <text evidence="3 7">Belongs to the IspD/TarI cytidylyltransferase family. IspD subfamily.</text>
</comment>
<evidence type="ECO:0000313" key="9">
    <source>
        <dbReference type="EMBL" id="MCP2332653.1"/>
    </source>
</evidence>
<feature type="site" description="Transition state stabilizer" evidence="7">
    <location>
        <position position="55"/>
    </location>
</feature>
<dbReference type="InterPro" id="IPR029044">
    <property type="entry name" value="Nucleotide-diphossugar_trans"/>
</dbReference>
<comment type="caution">
    <text evidence="9">The sequence shown here is derived from an EMBL/GenBank/DDBJ whole genome shotgun (WGS) entry which is preliminary data.</text>
</comment>
<evidence type="ECO:0000256" key="8">
    <source>
        <dbReference type="SAM" id="MobiDB-lite"/>
    </source>
</evidence>
<keyword evidence="4 7" id="KW-0808">Transferase</keyword>
<dbReference type="GO" id="GO:0016779">
    <property type="term" value="F:nucleotidyltransferase activity"/>
    <property type="evidence" value="ECO:0007669"/>
    <property type="project" value="UniProtKB-KW"/>
</dbReference>
<organism evidence="9 10">
    <name type="scientific">Actinoalloteichus caeruleus DSM 43889</name>
    <dbReference type="NCBI Taxonomy" id="1120930"/>
    <lineage>
        <taxon>Bacteria</taxon>
        <taxon>Bacillati</taxon>
        <taxon>Actinomycetota</taxon>
        <taxon>Actinomycetes</taxon>
        <taxon>Pseudonocardiales</taxon>
        <taxon>Pseudonocardiaceae</taxon>
        <taxon>Actinoalloteichus</taxon>
        <taxon>Actinoalloteichus cyanogriseus</taxon>
    </lineage>
</organism>
<dbReference type="SUPFAM" id="SSF53448">
    <property type="entry name" value="Nucleotide-diphospho-sugar transferases"/>
    <property type="match status" value="1"/>
</dbReference>
<comment type="function">
    <text evidence="7">Catalyzes the formation of 4-diphosphocytidyl-2-C-methyl-D-erythritol from CTP and 2-C-methyl-D-erythritol 4-phosphate (MEP).</text>
</comment>
<evidence type="ECO:0000313" key="10">
    <source>
        <dbReference type="Proteomes" id="UP000791080"/>
    </source>
</evidence>
<feature type="site" description="Positions MEP for the nucleophilic attack" evidence="7">
    <location>
        <position position="258"/>
    </location>
</feature>
<comment type="pathway">
    <text evidence="2 7">Isoprenoid biosynthesis; isopentenyl diphosphate biosynthesis via DXP pathway; isopentenyl diphosphate from 1-deoxy-D-xylulose 5-phosphate: step 2/6.</text>
</comment>
<feature type="region of interest" description="Disordered" evidence="8">
    <location>
        <begin position="213"/>
        <end position="241"/>
    </location>
</feature>
<keyword evidence="5 7" id="KW-0548">Nucleotidyltransferase</keyword>
<dbReference type="InterPro" id="IPR034683">
    <property type="entry name" value="IspD/TarI"/>
</dbReference>
<dbReference type="InterPro" id="IPR018294">
    <property type="entry name" value="ISPD_synthase_CS"/>
</dbReference>
<evidence type="ECO:0000256" key="1">
    <source>
        <dbReference type="ARBA" id="ARBA00001282"/>
    </source>
</evidence>
<feature type="site" description="Positions MEP for the nucleophilic attack" evidence="7">
    <location>
        <position position="189"/>
    </location>
</feature>
<name>A0ABT1JKF1_ACTCY</name>
<comment type="catalytic activity">
    <reaction evidence="1 7">
        <text>2-C-methyl-D-erythritol 4-phosphate + CTP + H(+) = 4-CDP-2-C-methyl-D-erythritol + diphosphate</text>
        <dbReference type="Rhea" id="RHEA:13429"/>
        <dbReference type="ChEBI" id="CHEBI:15378"/>
        <dbReference type="ChEBI" id="CHEBI:33019"/>
        <dbReference type="ChEBI" id="CHEBI:37563"/>
        <dbReference type="ChEBI" id="CHEBI:57823"/>
        <dbReference type="ChEBI" id="CHEBI:58262"/>
        <dbReference type="EC" id="2.7.7.60"/>
    </reaction>
</comment>
<evidence type="ECO:0000256" key="4">
    <source>
        <dbReference type="ARBA" id="ARBA00022679"/>
    </source>
</evidence>
<dbReference type="InterPro" id="IPR050088">
    <property type="entry name" value="IspD/TarI_cytidylyltransf_bact"/>
</dbReference>
<dbReference type="Proteomes" id="UP000791080">
    <property type="component" value="Unassembled WGS sequence"/>
</dbReference>
<dbReference type="PANTHER" id="PTHR32125">
    <property type="entry name" value="2-C-METHYL-D-ERYTHRITOL 4-PHOSPHATE CYTIDYLYLTRANSFERASE, CHLOROPLASTIC"/>
    <property type="match status" value="1"/>
</dbReference>
<dbReference type="CDD" id="cd02516">
    <property type="entry name" value="CDP-ME_synthetase"/>
    <property type="match status" value="1"/>
</dbReference>
<dbReference type="InterPro" id="IPR001228">
    <property type="entry name" value="IspD"/>
</dbReference>
<keyword evidence="10" id="KW-1185">Reference proteome</keyword>
<evidence type="ECO:0000256" key="7">
    <source>
        <dbReference type="HAMAP-Rule" id="MF_00108"/>
    </source>
</evidence>
<sequence length="289" mass="29259">MPAVRRRPVVEPQAAGFGGVVASGRTCHGTAVVVTVVALVPAAGHGVRLGAGRPKALVTVAGESLLVRAVRGLTESGSVDRVVVAAPTDEVTEVTGLLASFGRAVDVVAGGETRTDSVGLALRAALTALPNTSVVLVHDAARAFMPTSVIRSVVDTVRAGAGAVTPVLPLADTVKEVDATGFVRHTPDRAVLRLTQTPQAFAVDVLLRAHGLSARTSPDDPSRTGRSGAGPGATDDAGLVERRGEKVLTVPGHPHGFKITTPFDLVVAEALAAATAGDPTPERSATSGE</sequence>
<protein>
    <recommendedName>
        <fullName evidence="7">2-C-methyl-D-erythritol 4-phosphate cytidylyltransferase</fullName>
        <ecNumber evidence="7">2.7.7.60</ecNumber>
    </recommendedName>
    <alternativeName>
        <fullName evidence="7">4-diphosphocytidyl-2C-methyl-D-erythritol synthase</fullName>
    </alternativeName>
    <alternativeName>
        <fullName evidence="7">MEP cytidylyltransferase</fullName>
        <shortName evidence="7">MCT</shortName>
    </alternativeName>
</protein>
<feature type="site" description="Transition state stabilizer" evidence="7">
    <location>
        <position position="48"/>
    </location>
</feature>
<reference evidence="9 10" key="1">
    <citation type="submission" date="2022-06" db="EMBL/GenBank/DDBJ databases">
        <title>Genomic Encyclopedia of Type Strains, Phase I: the one thousand microbial genomes (KMG-I) project.</title>
        <authorList>
            <person name="Kyrpides N."/>
        </authorList>
    </citation>
    <scope>NUCLEOTIDE SEQUENCE [LARGE SCALE GENOMIC DNA]</scope>
    <source>
        <strain evidence="9 10">DSM 43889</strain>
    </source>
</reference>
<dbReference type="EC" id="2.7.7.60" evidence="7"/>
<dbReference type="EMBL" id="AUBJ02000001">
    <property type="protein sequence ID" value="MCP2332653.1"/>
    <property type="molecule type" value="Genomic_DNA"/>
</dbReference>
<proteinExistence type="inferred from homology"/>
<dbReference type="HAMAP" id="MF_00108">
    <property type="entry name" value="IspD"/>
    <property type="match status" value="1"/>
</dbReference>
<dbReference type="Gene3D" id="3.90.550.10">
    <property type="entry name" value="Spore Coat Polysaccharide Biosynthesis Protein SpsA, Chain A"/>
    <property type="match status" value="1"/>
</dbReference>
<dbReference type="Pfam" id="PF01128">
    <property type="entry name" value="IspD"/>
    <property type="match status" value="1"/>
</dbReference>
<gene>
    <name evidence="7" type="primary">ispD</name>
    <name evidence="9" type="ORF">G443_002923</name>
</gene>
<evidence type="ECO:0000256" key="2">
    <source>
        <dbReference type="ARBA" id="ARBA00004787"/>
    </source>
</evidence>
<evidence type="ECO:0000256" key="3">
    <source>
        <dbReference type="ARBA" id="ARBA00009789"/>
    </source>
</evidence>
<evidence type="ECO:0000256" key="6">
    <source>
        <dbReference type="ARBA" id="ARBA00023229"/>
    </source>
</evidence>